<dbReference type="PANTHER" id="PTHR33594">
    <property type="entry name" value="SUPERFAMILY HYDROLASE, PUTATIVE (AFU_ORTHOLOGUE AFUA_1G03035)-RELATED"/>
    <property type="match status" value="1"/>
</dbReference>
<dbReference type="Pfam" id="PF01966">
    <property type="entry name" value="HD"/>
    <property type="match status" value="1"/>
</dbReference>
<accession>A0A081B311</accession>
<dbReference type="InterPro" id="IPR003607">
    <property type="entry name" value="HD/PDEase_dom"/>
</dbReference>
<organism evidence="2 3">
    <name type="scientific">Phytophthora nicotianae P1976</name>
    <dbReference type="NCBI Taxonomy" id="1317066"/>
    <lineage>
        <taxon>Eukaryota</taxon>
        <taxon>Sar</taxon>
        <taxon>Stramenopiles</taxon>
        <taxon>Oomycota</taxon>
        <taxon>Peronosporomycetes</taxon>
        <taxon>Peronosporales</taxon>
        <taxon>Peronosporaceae</taxon>
        <taxon>Phytophthora</taxon>
    </lineage>
</organism>
<evidence type="ECO:0000259" key="1">
    <source>
        <dbReference type="SMART" id="SM00471"/>
    </source>
</evidence>
<protein>
    <recommendedName>
        <fullName evidence="1">HD/PDEase domain-containing protein</fullName>
    </recommendedName>
</protein>
<dbReference type="SMART" id="SM00471">
    <property type="entry name" value="HDc"/>
    <property type="match status" value="1"/>
</dbReference>
<dbReference type="PANTHER" id="PTHR33594:SF1">
    <property type="entry name" value="HD_PDEASE DOMAIN-CONTAINING PROTEIN"/>
    <property type="match status" value="1"/>
</dbReference>
<dbReference type="OrthoDB" id="16547at2759"/>
<dbReference type="AlphaFoldDB" id="A0A081B311"/>
<evidence type="ECO:0000313" key="2">
    <source>
        <dbReference type="EMBL" id="ETO85522.1"/>
    </source>
</evidence>
<evidence type="ECO:0000313" key="3">
    <source>
        <dbReference type="Proteomes" id="UP000028582"/>
    </source>
</evidence>
<sequence>MLLAVIPLPVYNLTEVMKMATSRLVQRTAAFVEQQLKTNDASHDWRHIERVWTVARTLAQEERVPEENLEIVDLAALLHDIDDWKYQSDKEKPTKRAVAFLQSESVPADKIERVMTIIDCMGFKEELEGKGSRSFSVEYGCVQDADRLDAIGAIGIARCFTYGGHKLRPLYDPDVPPIDSMTKEQYMDPNRPNTTINHFYEKLLKLRGMMKTNAGKRLAEERHAFMETFLDQFHKEISGRG</sequence>
<reference evidence="2 3" key="1">
    <citation type="submission" date="2013-11" db="EMBL/GenBank/DDBJ databases">
        <title>The Genome Sequence of Phytophthora parasitica P1976.</title>
        <authorList>
            <consortium name="The Broad Institute Genomics Platform"/>
            <person name="Russ C."/>
            <person name="Tyler B."/>
            <person name="Panabieres F."/>
            <person name="Shan W."/>
            <person name="Tripathy S."/>
            <person name="Grunwald N."/>
            <person name="Machado M."/>
            <person name="Johnson C.S."/>
            <person name="Walker B."/>
            <person name="Young S."/>
            <person name="Zeng Q."/>
            <person name="Gargeya S."/>
            <person name="Fitzgerald M."/>
            <person name="Haas B."/>
            <person name="Abouelleil A."/>
            <person name="Allen A.W."/>
            <person name="Alvarado L."/>
            <person name="Arachchi H.M."/>
            <person name="Berlin A.M."/>
            <person name="Chapman S.B."/>
            <person name="Gainer-Dewar J."/>
            <person name="Goldberg J."/>
            <person name="Griggs A."/>
            <person name="Gujja S."/>
            <person name="Hansen M."/>
            <person name="Howarth C."/>
            <person name="Imamovic A."/>
            <person name="Ireland A."/>
            <person name="Larimer J."/>
            <person name="McCowan C."/>
            <person name="Murphy C."/>
            <person name="Pearson M."/>
            <person name="Poon T.W."/>
            <person name="Priest M."/>
            <person name="Roberts A."/>
            <person name="Saif S."/>
            <person name="Shea T."/>
            <person name="Sisk P."/>
            <person name="Sykes S."/>
            <person name="Wortman J."/>
            <person name="Nusbaum C."/>
            <person name="Birren B."/>
        </authorList>
    </citation>
    <scope>NUCLEOTIDE SEQUENCE [LARGE SCALE GENOMIC DNA]</scope>
    <source>
        <strain evidence="2 3">P1976</strain>
    </source>
</reference>
<proteinExistence type="predicted"/>
<dbReference type="Gene3D" id="1.10.472.50">
    <property type="entry name" value="HD-domain/PDEase-like"/>
    <property type="match status" value="1"/>
</dbReference>
<dbReference type="Gene3D" id="1.20.58.1910">
    <property type="match status" value="1"/>
</dbReference>
<feature type="domain" description="HD/PDEase" evidence="1">
    <location>
        <begin position="40"/>
        <end position="160"/>
    </location>
</feature>
<dbReference type="Proteomes" id="UP000028582">
    <property type="component" value="Unassembled WGS sequence"/>
</dbReference>
<dbReference type="EMBL" id="ANJA01000166">
    <property type="protein sequence ID" value="ETO85522.1"/>
    <property type="molecule type" value="Genomic_DNA"/>
</dbReference>
<comment type="caution">
    <text evidence="2">The sequence shown here is derived from an EMBL/GenBank/DDBJ whole genome shotgun (WGS) entry which is preliminary data.</text>
</comment>
<dbReference type="InterPro" id="IPR006674">
    <property type="entry name" value="HD_domain"/>
</dbReference>
<dbReference type="SUPFAM" id="SSF109604">
    <property type="entry name" value="HD-domain/PDEase-like"/>
    <property type="match status" value="1"/>
</dbReference>
<name>A0A081B311_PHYNI</name>
<gene>
    <name evidence="2" type="ORF">F444_00795</name>
</gene>
<dbReference type="CDD" id="cd00077">
    <property type="entry name" value="HDc"/>
    <property type="match status" value="1"/>
</dbReference>